<protein>
    <submittedName>
        <fullName evidence="2">CzcE family metal-binding protein</fullName>
    </submittedName>
</protein>
<keyword evidence="3" id="KW-1185">Reference proteome</keyword>
<feature type="chain" id="PRO_5045127147" evidence="1">
    <location>
        <begin position="23"/>
        <end position="111"/>
    </location>
</feature>
<organism evidence="2 3">
    <name type="scientific">Herminiimonas contaminans</name>
    <dbReference type="NCBI Taxonomy" id="1111140"/>
    <lineage>
        <taxon>Bacteria</taxon>
        <taxon>Pseudomonadati</taxon>
        <taxon>Pseudomonadota</taxon>
        <taxon>Betaproteobacteria</taxon>
        <taxon>Burkholderiales</taxon>
        <taxon>Oxalobacteraceae</taxon>
        <taxon>Herminiimonas</taxon>
    </lineage>
</organism>
<sequence>MQTRLLTLAFTACMMLSAPAFSETTRVDLLGYPSTAAAAIRTIVITPDTKWVNVEGGEIINFVVGDKSFAWHFYVGFTVTSFDLQLVAPPGLLNRRIVAYVSPDPMYIGRD</sequence>
<dbReference type="Gene3D" id="2.60.40.2280">
    <property type="entry name" value="Heavy-metal resistance protein CzcE"/>
    <property type="match status" value="1"/>
</dbReference>
<dbReference type="InterPro" id="IPR031560">
    <property type="entry name" value="CzcE"/>
</dbReference>
<evidence type="ECO:0000256" key="1">
    <source>
        <dbReference type="SAM" id="SignalP"/>
    </source>
</evidence>
<comment type="caution">
    <text evidence="2">The sequence shown here is derived from an EMBL/GenBank/DDBJ whole genome shotgun (WGS) entry which is preliminary data.</text>
</comment>
<name>A0ABS0ETW8_9BURK</name>
<dbReference type="Proteomes" id="UP000657372">
    <property type="component" value="Unassembled WGS sequence"/>
</dbReference>
<feature type="signal peptide" evidence="1">
    <location>
        <begin position="1"/>
        <end position="22"/>
    </location>
</feature>
<keyword evidence="1" id="KW-0732">Signal</keyword>
<accession>A0ABS0ETW8</accession>
<proteinExistence type="predicted"/>
<gene>
    <name evidence="2" type="ORF">IXC47_09825</name>
</gene>
<dbReference type="InterPro" id="IPR038674">
    <property type="entry name" value="CzcE_sf"/>
</dbReference>
<dbReference type="EMBL" id="JADOEL010000006">
    <property type="protein sequence ID" value="MBF8177978.1"/>
    <property type="molecule type" value="Genomic_DNA"/>
</dbReference>
<evidence type="ECO:0000313" key="3">
    <source>
        <dbReference type="Proteomes" id="UP000657372"/>
    </source>
</evidence>
<dbReference type="Pfam" id="PF16986">
    <property type="entry name" value="CzcE"/>
    <property type="match status" value="1"/>
</dbReference>
<evidence type="ECO:0000313" key="2">
    <source>
        <dbReference type="EMBL" id="MBF8177978.1"/>
    </source>
</evidence>
<reference evidence="2 3" key="1">
    <citation type="submission" date="2020-11" db="EMBL/GenBank/DDBJ databases">
        <title>WGS of Herminiimonas contaminans strain Marseille-Q4544 isolated from planarians Schmidtea mediterranea.</title>
        <authorList>
            <person name="Kangale L."/>
        </authorList>
    </citation>
    <scope>NUCLEOTIDE SEQUENCE [LARGE SCALE GENOMIC DNA]</scope>
    <source>
        <strain evidence="2 3">Marseille-Q4544</strain>
    </source>
</reference>
<dbReference type="RefSeq" id="WP_175624565.1">
    <property type="nucleotide sequence ID" value="NZ_JADOEL010000006.1"/>
</dbReference>